<dbReference type="SUPFAM" id="SSF51735">
    <property type="entry name" value="NAD(P)-binding Rossmann-fold domains"/>
    <property type="match status" value="1"/>
</dbReference>
<gene>
    <name evidence="1" type="ORF">QH948_06085</name>
</gene>
<proteinExistence type="predicted"/>
<evidence type="ECO:0000313" key="2">
    <source>
        <dbReference type="Proteomes" id="UP001244136"/>
    </source>
</evidence>
<name>A0ABY8Q167_9ACTN</name>
<reference evidence="1 2" key="1">
    <citation type="journal article" date="2008" name="Int. J. Syst. Evol. Microbiol.">
        <title>Tessaracoccus flavescens sp. nov., isolated from marine sediment.</title>
        <authorList>
            <person name="Lee D.W."/>
            <person name="Lee S.D."/>
        </authorList>
    </citation>
    <scope>NUCLEOTIDE SEQUENCE [LARGE SCALE GENOMIC DNA]</scope>
    <source>
        <strain evidence="1 2">T21</strain>
    </source>
</reference>
<organism evidence="1 2">
    <name type="scientific">Tessaracoccus lacteus</name>
    <dbReference type="NCBI Taxonomy" id="3041766"/>
    <lineage>
        <taxon>Bacteria</taxon>
        <taxon>Bacillati</taxon>
        <taxon>Actinomycetota</taxon>
        <taxon>Actinomycetes</taxon>
        <taxon>Propionibacteriales</taxon>
        <taxon>Propionibacteriaceae</taxon>
        <taxon>Tessaracoccus</taxon>
    </lineage>
</organism>
<keyword evidence="2" id="KW-1185">Reference proteome</keyword>
<evidence type="ECO:0000313" key="1">
    <source>
        <dbReference type="EMBL" id="WGT48527.1"/>
    </source>
</evidence>
<dbReference type="InterPro" id="IPR036291">
    <property type="entry name" value="NAD(P)-bd_dom_sf"/>
</dbReference>
<dbReference type="RefSeq" id="WP_281146152.1">
    <property type="nucleotide sequence ID" value="NZ_CP123967.1"/>
</dbReference>
<sequence length="83" mass="8634">MLAEQGVPQRLLAHTPARAPHLPGATVHAFDYADADASRAALTGVDTLLMVSAQAQVSDAVRSITGTDPITLADHLRSHPPTA</sequence>
<protein>
    <recommendedName>
        <fullName evidence="3">NAD(P)-binding domain-containing protein</fullName>
    </recommendedName>
</protein>
<evidence type="ECO:0008006" key="3">
    <source>
        <dbReference type="Google" id="ProtNLM"/>
    </source>
</evidence>
<accession>A0ABY8Q167</accession>
<dbReference type="EMBL" id="CP123967">
    <property type="protein sequence ID" value="WGT48527.1"/>
    <property type="molecule type" value="Genomic_DNA"/>
</dbReference>
<dbReference type="Gene3D" id="3.40.50.720">
    <property type="entry name" value="NAD(P)-binding Rossmann-like Domain"/>
    <property type="match status" value="1"/>
</dbReference>
<dbReference type="Proteomes" id="UP001244136">
    <property type="component" value="Chromosome"/>
</dbReference>